<sequence>MITWDQQSYHVVLPQDCYPPLLSKGWGIITVRRDIVSRGSFRRRPRLYVLIGSGLEPVGLAQPDDEGRHSELNAPHTDSGEAGATAPLRPRSGRRASFLLSLLRDGW</sequence>
<gene>
    <name evidence="1" type="ORF">CCAX7_62020</name>
</gene>
<evidence type="ECO:0000313" key="2">
    <source>
        <dbReference type="Proteomes" id="UP000287394"/>
    </source>
</evidence>
<protein>
    <submittedName>
        <fullName evidence="1">Uncharacterized protein</fullName>
    </submittedName>
</protein>
<dbReference type="AlphaFoldDB" id="A0A402CWI6"/>
<evidence type="ECO:0000313" key="1">
    <source>
        <dbReference type="EMBL" id="BDI34151.1"/>
    </source>
</evidence>
<reference evidence="1 2" key="1">
    <citation type="journal article" date="2019" name="Int. J. Syst. Evol. Microbiol.">
        <title>Capsulimonas corticalis gen. nov., sp. nov., an aerobic capsulated bacterium, of a novel bacterial order, Capsulimonadales ord. nov., of the class Armatimonadia of the phylum Armatimonadetes.</title>
        <authorList>
            <person name="Li J."/>
            <person name="Kudo C."/>
            <person name="Tonouchi A."/>
        </authorList>
    </citation>
    <scope>NUCLEOTIDE SEQUENCE [LARGE SCALE GENOMIC DNA]</scope>
    <source>
        <strain evidence="1 2">AX-7</strain>
    </source>
</reference>
<keyword evidence="2" id="KW-1185">Reference proteome</keyword>
<accession>A0A402CWI6</accession>
<dbReference type="Proteomes" id="UP000287394">
    <property type="component" value="Chromosome"/>
</dbReference>
<dbReference type="EMBL" id="AP025739">
    <property type="protein sequence ID" value="BDI34151.1"/>
    <property type="molecule type" value="Genomic_DNA"/>
</dbReference>
<name>A0A402CWI6_9BACT</name>
<proteinExistence type="predicted"/>
<organism evidence="1 2">
    <name type="scientific">Capsulimonas corticalis</name>
    <dbReference type="NCBI Taxonomy" id="2219043"/>
    <lineage>
        <taxon>Bacteria</taxon>
        <taxon>Bacillati</taxon>
        <taxon>Armatimonadota</taxon>
        <taxon>Armatimonadia</taxon>
        <taxon>Capsulimonadales</taxon>
        <taxon>Capsulimonadaceae</taxon>
        <taxon>Capsulimonas</taxon>
    </lineage>
</organism>
<dbReference type="KEGG" id="ccot:CCAX7_62020"/>